<evidence type="ECO:0000256" key="1">
    <source>
        <dbReference type="SAM" id="MobiDB-lite"/>
    </source>
</evidence>
<dbReference type="AlphaFoldDB" id="A0A9W7D4R0"/>
<proteinExistence type="predicted"/>
<accession>A0A9W7D4R0</accession>
<keyword evidence="3" id="KW-1185">Reference proteome</keyword>
<feature type="region of interest" description="Disordered" evidence="1">
    <location>
        <begin position="1"/>
        <end position="38"/>
    </location>
</feature>
<organism evidence="2 3">
    <name type="scientific">Phytophthora fragariaefolia</name>
    <dbReference type="NCBI Taxonomy" id="1490495"/>
    <lineage>
        <taxon>Eukaryota</taxon>
        <taxon>Sar</taxon>
        <taxon>Stramenopiles</taxon>
        <taxon>Oomycota</taxon>
        <taxon>Peronosporomycetes</taxon>
        <taxon>Peronosporales</taxon>
        <taxon>Peronosporaceae</taxon>
        <taxon>Phytophthora</taxon>
    </lineage>
</organism>
<protein>
    <submittedName>
        <fullName evidence="2">Unnamed protein product</fullName>
    </submittedName>
</protein>
<reference evidence="2" key="1">
    <citation type="submission" date="2023-04" db="EMBL/GenBank/DDBJ databases">
        <title>Phytophthora fragariaefolia NBRC 109709.</title>
        <authorList>
            <person name="Ichikawa N."/>
            <person name="Sato H."/>
            <person name="Tonouchi N."/>
        </authorList>
    </citation>
    <scope>NUCLEOTIDE SEQUENCE</scope>
    <source>
        <strain evidence="2">NBRC 109709</strain>
    </source>
</reference>
<name>A0A9W7D4R0_9STRA</name>
<dbReference type="EMBL" id="BSXT01005050">
    <property type="protein sequence ID" value="GMF59501.1"/>
    <property type="molecule type" value="Genomic_DNA"/>
</dbReference>
<comment type="caution">
    <text evidence="2">The sequence shown here is derived from an EMBL/GenBank/DDBJ whole genome shotgun (WGS) entry which is preliminary data.</text>
</comment>
<dbReference type="OrthoDB" id="100056at2759"/>
<dbReference type="Proteomes" id="UP001165121">
    <property type="component" value="Unassembled WGS sequence"/>
</dbReference>
<sequence length="332" mass="37496">MTSVVDDYGEDWEEEEPSVSKEDIISAAGEHDTRDAEPTQVPVFGASVAHDPGTFARLSRQSPDSVKCTELKAKPNEDGIADANSIRDKEPTPEVEDGRADTMDLSDSDTIPNWSGSVDPANSKSFLDLVRIHGQHYGAAAPPIPFKVSTINNTSRIKSPPKLDLGTLQARVAAKRVVEFRKRQALKEEEERALQSSWAQIRREIRRSNDAMYKELGVAGLSAQDHLRIAQRRRKTEAKKSEIAASLERRNRWYHNIPQRTTSASDHIREVRLQYCHAKREQKRMIELKQKSIQLNQRELSLKAHSIIAKKQGRYVRGSYLLKDAHPAHSNH</sequence>
<feature type="compositionally biased region" description="Basic and acidic residues" evidence="1">
    <location>
        <begin position="67"/>
        <end position="77"/>
    </location>
</feature>
<feature type="compositionally biased region" description="Acidic residues" evidence="1">
    <location>
        <begin position="7"/>
        <end position="17"/>
    </location>
</feature>
<evidence type="ECO:0000313" key="3">
    <source>
        <dbReference type="Proteomes" id="UP001165121"/>
    </source>
</evidence>
<feature type="region of interest" description="Disordered" evidence="1">
    <location>
        <begin position="55"/>
        <end position="108"/>
    </location>
</feature>
<feature type="compositionally biased region" description="Basic and acidic residues" evidence="1">
    <location>
        <begin position="85"/>
        <end position="102"/>
    </location>
</feature>
<evidence type="ECO:0000313" key="2">
    <source>
        <dbReference type="EMBL" id="GMF59501.1"/>
    </source>
</evidence>
<gene>
    <name evidence="2" type="ORF">Pfra01_002571400</name>
</gene>
<feature type="compositionally biased region" description="Basic and acidic residues" evidence="1">
    <location>
        <begin position="18"/>
        <end position="37"/>
    </location>
</feature>